<gene>
    <name evidence="1" type="ORF">NI17_005760</name>
</gene>
<dbReference type="RefSeq" id="WP_068692416.1">
    <property type="nucleotide sequence ID" value="NZ_CP063196.1"/>
</dbReference>
<dbReference type="Proteomes" id="UP000265719">
    <property type="component" value="Chromosome"/>
</dbReference>
<evidence type="ECO:0000313" key="1">
    <source>
        <dbReference type="EMBL" id="UOE20708.1"/>
    </source>
</evidence>
<keyword evidence="2" id="KW-1185">Reference proteome</keyword>
<reference evidence="1" key="1">
    <citation type="submission" date="2020-10" db="EMBL/GenBank/DDBJ databases">
        <title>De novo genome project of the cellulose decomposer Thermobifida halotolerans type strain.</title>
        <authorList>
            <person name="Nagy I."/>
            <person name="Horvath B."/>
            <person name="Kukolya J."/>
            <person name="Nagy I."/>
            <person name="Orsini M."/>
        </authorList>
    </citation>
    <scope>NUCLEOTIDE SEQUENCE</scope>
    <source>
        <strain evidence="1">DSM 44931</strain>
    </source>
</reference>
<name>A0A399G9E5_9ACTN</name>
<evidence type="ECO:0000313" key="2">
    <source>
        <dbReference type="Proteomes" id="UP000265719"/>
    </source>
</evidence>
<accession>A0A399G9E5</accession>
<sequence length="59" mass="5970">MNRATVGLAAGMALGFAGAFGGFWAFLLVAVLGAVGLVAGLALSGTIDVGEFTRQWGRR</sequence>
<organism evidence="1 2">
    <name type="scientific">Thermobifida halotolerans</name>
    <dbReference type="NCBI Taxonomy" id="483545"/>
    <lineage>
        <taxon>Bacteria</taxon>
        <taxon>Bacillati</taxon>
        <taxon>Actinomycetota</taxon>
        <taxon>Actinomycetes</taxon>
        <taxon>Streptosporangiales</taxon>
        <taxon>Nocardiopsidaceae</taxon>
        <taxon>Thermobifida</taxon>
    </lineage>
</organism>
<dbReference type="KEGG" id="thao:NI17_005760"/>
<dbReference type="AlphaFoldDB" id="A0A399G9E5"/>
<proteinExistence type="predicted"/>
<protein>
    <submittedName>
        <fullName evidence="1">Uncharacterized protein</fullName>
    </submittedName>
</protein>
<dbReference type="EMBL" id="CP063196">
    <property type="protein sequence ID" value="UOE20708.1"/>
    <property type="molecule type" value="Genomic_DNA"/>
</dbReference>